<organism evidence="2 3">
    <name type="scientific">Kingdonia uniflora</name>
    <dbReference type="NCBI Taxonomy" id="39325"/>
    <lineage>
        <taxon>Eukaryota</taxon>
        <taxon>Viridiplantae</taxon>
        <taxon>Streptophyta</taxon>
        <taxon>Embryophyta</taxon>
        <taxon>Tracheophyta</taxon>
        <taxon>Spermatophyta</taxon>
        <taxon>Magnoliopsida</taxon>
        <taxon>Ranunculales</taxon>
        <taxon>Circaeasteraceae</taxon>
        <taxon>Kingdonia</taxon>
    </lineage>
</organism>
<accession>A0A7J7MMY1</accession>
<evidence type="ECO:0000256" key="1">
    <source>
        <dbReference type="SAM" id="SignalP"/>
    </source>
</evidence>
<comment type="caution">
    <text evidence="2">The sequence shown here is derived from an EMBL/GenBank/DDBJ whole genome shotgun (WGS) entry which is preliminary data.</text>
</comment>
<proteinExistence type="predicted"/>
<protein>
    <submittedName>
        <fullName evidence="2">Uncharacterized protein</fullName>
    </submittedName>
</protein>
<keyword evidence="1" id="KW-0732">Signal</keyword>
<dbReference type="EMBL" id="JACGCM010001377">
    <property type="protein sequence ID" value="KAF6156132.1"/>
    <property type="molecule type" value="Genomic_DNA"/>
</dbReference>
<evidence type="ECO:0000313" key="2">
    <source>
        <dbReference type="EMBL" id="KAF6156132.1"/>
    </source>
</evidence>
<feature type="chain" id="PRO_5029484485" evidence="1">
    <location>
        <begin position="18"/>
        <end position="94"/>
    </location>
</feature>
<sequence>MISHMAPLLDLLLSVKSFPYVWLVIGDSNSNIRVGEKTCKGSPNIRSIQDFSFAIDQMGVMESPRDGLRYSWTNGQQGVNRIQGLIDRAFYNQL</sequence>
<keyword evidence="3" id="KW-1185">Reference proteome</keyword>
<gene>
    <name evidence="2" type="ORF">GIB67_024102</name>
</gene>
<evidence type="ECO:0000313" key="3">
    <source>
        <dbReference type="Proteomes" id="UP000541444"/>
    </source>
</evidence>
<feature type="signal peptide" evidence="1">
    <location>
        <begin position="1"/>
        <end position="17"/>
    </location>
</feature>
<dbReference type="AlphaFoldDB" id="A0A7J7MMY1"/>
<reference evidence="2 3" key="1">
    <citation type="journal article" date="2020" name="IScience">
        <title>Genome Sequencing of the Endangered Kingdonia uniflora (Circaeasteraceae, Ranunculales) Reveals Potential Mechanisms of Evolutionary Specialization.</title>
        <authorList>
            <person name="Sun Y."/>
            <person name="Deng T."/>
            <person name="Zhang A."/>
            <person name="Moore M.J."/>
            <person name="Landis J.B."/>
            <person name="Lin N."/>
            <person name="Zhang H."/>
            <person name="Zhang X."/>
            <person name="Huang J."/>
            <person name="Zhang X."/>
            <person name="Sun H."/>
            <person name="Wang H."/>
        </authorList>
    </citation>
    <scope>NUCLEOTIDE SEQUENCE [LARGE SCALE GENOMIC DNA]</scope>
    <source>
        <strain evidence="2">TB1705</strain>
        <tissue evidence="2">Leaf</tissue>
    </source>
</reference>
<dbReference type="Proteomes" id="UP000541444">
    <property type="component" value="Unassembled WGS sequence"/>
</dbReference>
<name>A0A7J7MMY1_9MAGN</name>
<dbReference type="OrthoDB" id="1742140at2759"/>